<feature type="transmembrane region" description="Helical" evidence="5">
    <location>
        <begin position="15"/>
        <end position="48"/>
    </location>
</feature>
<feature type="transmembrane region" description="Helical" evidence="5">
    <location>
        <begin position="60"/>
        <end position="86"/>
    </location>
</feature>
<reference evidence="7 8" key="2">
    <citation type="submission" date="2015-01" db="EMBL/GenBank/DDBJ databases">
        <authorList>
            <consortium name="NBRP consortium"/>
            <person name="Sawabe T."/>
            <person name="Meirelles P."/>
            <person name="Feng G."/>
            <person name="Sayaka M."/>
            <person name="Hattori M."/>
            <person name="Ohkuma M."/>
        </authorList>
    </citation>
    <scope>NUCLEOTIDE SEQUENCE [LARGE SCALE GENOMIC DNA]</scope>
    <source>
        <strain evidence="8">JCM 19231</strain>
    </source>
</reference>
<name>A0A0B8NTC6_9VIBR</name>
<dbReference type="PANTHER" id="PTHR37422:SF13">
    <property type="entry name" value="LIPOPOLYSACCHARIDE BIOSYNTHESIS PROTEIN PA4999-RELATED"/>
    <property type="match status" value="1"/>
</dbReference>
<dbReference type="AlphaFoldDB" id="A0A0B8NTC6"/>
<keyword evidence="3 5" id="KW-1133">Transmembrane helix</keyword>
<protein>
    <recommendedName>
        <fullName evidence="6">O-antigen ligase-related domain-containing protein</fullName>
    </recommendedName>
</protein>
<dbReference type="Pfam" id="PF04932">
    <property type="entry name" value="Wzy_C"/>
    <property type="match status" value="1"/>
</dbReference>
<evidence type="ECO:0000256" key="5">
    <source>
        <dbReference type="SAM" id="Phobius"/>
    </source>
</evidence>
<dbReference type="PANTHER" id="PTHR37422">
    <property type="entry name" value="TEICHURONIC ACID BIOSYNTHESIS PROTEIN TUAE"/>
    <property type="match status" value="1"/>
</dbReference>
<accession>A0A0B8NTC6</accession>
<feature type="transmembrane region" description="Helical" evidence="5">
    <location>
        <begin position="364"/>
        <end position="382"/>
    </location>
</feature>
<feature type="transmembrane region" description="Helical" evidence="5">
    <location>
        <begin position="330"/>
        <end position="352"/>
    </location>
</feature>
<keyword evidence="4 5" id="KW-0472">Membrane</keyword>
<feature type="transmembrane region" description="Helical" evidence="5">
    <location>
        <begin position="92"/>
        <end position="114"/>
    </location>
</feature>
<evidence type="ECO:0000256" key="4">
    <source>
        <dbReference type="ARBA" id="ARBA00023136"/>
    </source>
</evidence>
<gene>
    <name evidence="7" type="ORF">JCM19231_2262</name>
</gene>
<keyword evidence="8" id="KW-1185">Reference proteome</keyword>
<evidence type="ECO:0000259" key="6">
    <source>
        <dbReference type="Pfam" id="PF04932"/>
    </source>
</evidence>
<dbReference type="EMBL" id="BBRZ01000003">
    <property type="protein sequence ID" value="GAM54373.1"/>
    <property type="molecule type" value="Genomic_DNA"/>
</dbReference>
<evidence type="ECO:0000313" key="8">
    <source>
        <dbReference type="Proteomes" id="UP000031671"/>
    </source>
</evidence>
<keyword evidence="2 5" id="KW-0812">Transmembrane</keyword>
<evidence type="ECO:0000256" key="2">
    <source>
        <dbReference type="ARBA" id="ARBA00022692"/>
    </source>
</evidence>
<sequence>MHNYADNQFASKANLLLSLVCFFSVFANWHAFWSFFIIAFLQLAYIFYIRMNVKSNYRVLIGSWPTVILIGFLVCLMVSLFLYIPTANTEEVYLALLRCLFFLIHFYFAYSYLIHIEKYDLGYFLYDCIVAATTICALYFLLDYNYNIDTVISSSSFELPFFFNIRMIGFICCYSTIYLIYRIILSGDNEKKLPVFCIVYAINLVLLVWLGGRASLLATMISSLFIIGVFSYHKVLKSNRVQQLLLLTVISVIVSVPLNVLEWNGLNRVLTLFSDDTILTINELSSNRLVLWSDALTYIEKSFYFGNGPDSYRFLSITGQFQPHNFVLQFLFEVGIFGTFFLLGLVFYILVISLVKVLSCNVDGLNKLVMNLSLIGALVFQGLLDGTFYWSVTVMQIIICITSLYKACVYSHSTWLPPQAEPKL</sequence>
<feature type="transmembrane region" description="Helical" evidence="5">
    <location>
        <begin position="244"/>
        <end position="261"/>
    </location>
</feature>
<dbReference type="InterPro" id="IPR007016">
    <property type="entry name" value="O-antigen_ligase-rel_domated"/>
</dbReference>
<feature type="transmembrane region" description="Helical" evidence="5">
    <location>
        <begin position="388"/>
        <end position="405"/>
    </location>
</feature>
<proteinExistence type="predicted"/>
<feature type="transmembrane region" description="Helical" evidence="5">
    <location>
        <begin position="161"/>
        <end position="181"/>
    </location>
</feature>
<dbReference type="RefSeq" id="WP_261834869.1">
    <property type="nucleotide sequence ID" value="NZ_AP024881.1"/>
</dbReference>
<feature type="transmembrane region" description="Helical" evidence="5">
    <location>
        <begin position="216"/>
        <end position="232"/>
    </location>
</feature>
<organism evidence="7 8">
    <name type="scientific">Vibrio ishigakensis</name>
    <dbReference type="NCBI Taxonomy" id="1481914"/>
    <lineage>
        <taxon>Bacteria</taxon>
        <taxon>Pseudomonadati</taxon>
        <taxon>Pseudomonadota</taxon>
        <taxon>Gammaproteobacteria</taxon>
        <taxon>Vibrionales</taxon>
        <taxon>Vibrionaceae</taxon>
        <taxon>Vibrio</taxon>
    </lineage>
</organism>
<feature type="transmembrane region" description="Helical" evidence="5">
    <location>
        <begin position="121"/>
        <end position="141"/>
    </location>
</feature>
<evidence type="ECO:0000313" key="7">
    <source>
        <dbReference type="EMBL" id="GAM54373.1"/>
    </source>
</evidence>
<comment type="subcellular location">
    <subcellularLocation>
        <location evidence="1">Membrane</location>
        <topology evidence="1">Multi-pass membrane protein</topology>
    </subcellularLocation>
</comment>
<evidence type="ECO:0000256" key="3">
    <source>
        <dbReference type="ARBA" id="ARBA00022989"/>
    </source>
</evidence>
<evidence type="ECO:0000256" key="1">
    <source>
        <dbReference type="ARBA" id="ARBA00004141"/>
    </source>
</evidence>
<feature type="domain" description="O-antigen ligase-related" evidence="6">
    <location>
        <begin position="200"/>
        <end position="343"/>
    </location>
</feature>
<reference evidence="7 8" key="1">
    <citation type="submission" date="2015-01" db="EMBL/GenBank/DDBJ databases">
        <title>Vibrio sp. C1 JCM 19231 whole genome shotgun sequence.</title>
        <authorList>
            <person name="Sawabe T."/>
            <person name="Meirelles P."/>
            <person name="Feng G."/>
            <person name="Sayaka M."/>
            <person name="Hattori M."/>
            <person name="Ohkuma M."/>
        </authorList>
    </citation>
    <scope>NUCLEOTIDE SEQUENCE [LARGE SCALE GENOMIC DNA]</scope>
    <source>
        <strain evidence="8">JCM 19231</strain>
    </source>
</reference>
<dbReference type="InterPro" id="IPR051533">
    <property type="entry name" value="WaaL-like"/>
</dbReference>
<dbReference type="GO" id="GO:0016020">
    <property type="term" value="C:membrane"/>
    <property type="evidence" value="ECO:0007669"/>
    <property type="project" value="UniProtKB-SubCell"/>
</dbReference>
<comment type="caution">
    <text evidence="7">The sequence shown here is derived from an EMBL/GenBank/DDBJ whole genome shotgun (WGS) entry which is preliminary data.</text>
</comment>
<dbReference type="Proteomes" id="UP000031671">
    <property type="component" value="Unassembled WGS sequence"/>
</dbReference>
<feature type="transmembrane region" description="Helical" evidence="5">
    <location>
        <begin position="193"/>
        <end position="210"/>
    </location>
</feature>